<name>A0A058Z5W3_FONAL</name>
<evidence type="ECO:0000256" key="3">
    <source>
        <dbReference type="ARBA" id="ARBA00022448"/>
    </source>
</evidence>
<evidence type="ECO:0000256" key="9">
    <source>
        <dbReference type="SAM" id="MobiDB-lite"/>
    </source>
</evidence>
<dbReference type="Proteomes" id="UP000030693">
    <property type="component" value="Unassembled WGS sequence"/>
</dbReference>
<feature type="compositionally biased region" description="Low complexity" evidence="9">
    <location>
        <begin position="208"/>
        <end position="223"/>
    </location>
</feature>
<keyword evidence="3" id="KW-0813">Transport</keyword>
<dbReference type="GO" id="GO:0015031">
    <property type="term" value="P:protein transport"/>
    <property type="evidence" value="ECO:0007669"/>
    <property type="project" value="UniProtKB-KW"/>
</dbReference>
<evidence type="ECO:0000256" key="7">
    <source>
        <dbReference type="ARBA" id="ARBA00023054"/>
    </source>
</evidence>
<comment type="subcellular location">
    <subcellularLocation>
        <location evidence="1">Membrane</location>
        <topology evidence="1">Single-pass type IV membrane protein</topology>
    </subcellularLocation>
</comment>
<evidence type="ECO:0000256" key="4">
    <source>
        <dbReference type="ARBA" id="ARBA00022692"/>
    </source>
</evidence>
<dbReference type="AlphaFoldDB" id="A0A058Z5W3"/>
<evidence type="ECO:0000256" key="2">
    <source>
        <dbReference type="ARBA" id="ARBA00009063"/>
    </source>
</evidence>
<dbReference type="GO" id="GO:0006890">
    <property type="term" value="P:retrograde vesicle-mediated transport, Golgi to endoplasmic reticulum"/>
    <property type="evidence" value="ECO:0007669"/>
    <property type="project" value="TreeGrafter"/>
</dbReference>
<keyword evidence="5" id="KW-0653">Protein transport</keyword>
<evidence type="ECO:0000256" key="10">
    <source>
        <dbReference type="SAM" id="Phobius"/>
    </source>
</evidence>
<dbReference type="GeneID" id="20528625"/>
<evidence type="ECO:0008006" key="13">
    <source>
        <dbReference type="Google" id="ProtNLM"/>
    </source>
</evidence>
<evidence type="ECO:0000256" key="1">
    <source>
        <dbReference type="ARBA" id="ARBA00004211"/>
    </source>
</evidence>
<gene>
    <name evidence="11" type="ORF">H696_03900</name>
</gene>
<evidence type="ECO:0000313" key="11">
    <source>
        <dbReference type="EMBL" id="KCV69471.1"/>
    </source>
</evidence>
<protein>
    <recommendedName>
        <fullName evidence="13">t-SNARE coiled-coil homology domain-containing protein</fullName>
    </recommendedName>
</protein>
<keyword evidence="4 10" id="KW-0812">Transmembrane</keyword>
<feature type="compositionally biased region" description="Low complexity" evidence="9">
    <location>
        <begin position="230"/>
        <end position="244"/>
    </location>
</feature>
<accession>A0A058Z5W3</accession>
<keyword evidence="8 10" id="KW-0472">Membrane</keyword>
<keyword evidence="12" id="KW-1185">Reference proteome</keyword>
<feature type="region of interest" description="Disordered" evidence="9">
    <location>
        <begin position="24"/>
        <end position="44"/>
    </location>
</feature>
<dbReference type="PANTHER" id="PTHR15959:SF0">
    <property type="entry name" value="SYNTAXIN-18"/>
    <property type="match status" value="1"/>
</dbReference>
<dbReference type="PANTHER" id="PTHR15959">
    <property type="entry name" value="SYNTAXIN-18"/>
    <property type="match status" value="1"/>
</dbReference>
<dbReference type="EMBL" id="KB932206">
    <property type="protein sequence ID" value="KCV69471.1"/>
    <property type="molecule type" value="Genomic_DNA"/>
</dbReference>
<dbReference type="GO" id="GO:0005783">
    <property type="term" value="C:endoplasmic reticulum"/>
    <property type="evidence" value="ECO:0007669"/>
    <property type="project" value="TreeGrafter"/>
</dbReference>
<keyword evidence="7" id="KW-0175">Coiled coil</keyword>
<dbReference type="OrthoDB" id="342981at2759"/>
<evidence type="ECO:0000256" key="5">
    <source>
        <dbReference type="ARBA" id="ARBA00022927"/>
    </source>
</evidence>
<dbReference type="RefSeq" id="XP_009496036.1">
    <property type="nucleotide sequence ID" value="XM_009497761.1"/>
</dbReference>
<evidence type="ECO:0000313" key="12">
    <source>
        <dbReference type="Proteomes" id="UP000030693"/>
    </source>
</evidence>
<evidence type="ECO:0000256" key="6">
    <source>
        <dbReference type="ARBA" id="ARBA00022989"/>
    </source>
</evidence>
<dbReference type="GO" id="GO:0031201">
    <property type="term" value="C:SNARE complex"/>
    <property type="evidence" value="ECO:0007669"/>
    <property type="project" value="TreeGrafter"/>
</dbReference>
<proteinExistence type="inferred from homology"/>
<sequence length="356" mass="38905">MMLAENCRNRMDDFQSALISQATRAAGSSAKAPTRAGPWPGLPSAKRPPLESFLSMFHTATEKIASDIREVGALVRDLEARGPLPGGQGPGKDVEVLQLQEERAGSRVRQRLGAILVDVNQLQTALQRQAAQTQGPADAPDYDPQCSHLFAHLLGVLSCLMTLLDRTETQASRAIQARARRAMETLQLKDFDSADMLSRHTLTGVTDAGGSTLSRGLSSGTTTARHHRPGVSSPSLDSPDSPTVPDHRRNEELASALLQSDSLFAEMVGIQPDIHRLQTLIQHISSQESIIANHVKEQAAQIERLYSEAIETTELIRSGNRHMKSAIKHTSSSRKMWLFIMVGLTLTLLFLDWLKG</sequence>
<dbReference type="Gene3D" id="1.20.5.110">
    <property type="match status" value="1"/>
</dbReference>
<dbReference type="STRING" id="691883.A0A058Z5W3"/>
<keyword evidence="6 10" id="KW-1133">Transmembrane helix</keyword>
<feature type="region of interest" description="Disordered" evidence="9">
    <location>
        <begin position="203"/>
        <end position="247"/>
    </location>
</feature>
<comment type="similarity">
    <text evidence="2">Belongs to the syntaxin family.</text>
</comment>
<reference evidence="11" key="1">
    <citation type="submission" date="2013-04" db="EMBL/GenBank/DDBJ databases">
        <title>The Genome Sequence of Fonticula alba ATCC 38817.</title>
        <authorList>
            <consortium name="The Broad Institute Genomics Platform"/>
            <person name="Russ C."/>
            <person name="Cuomo C."/>
            <person name="Burger G."/>
            <person name="Gray M.W."/>
            <person name="Holland P.W.H."/>
            <person name="King N."/>
            <person name="Lang F.B.F."/>
            <person name="Roger A.J."/>
            <person name="Ruiz-Trillo I."/>
            <person name="Brown M."/>
            <person name="Walker B."/>
            <person name="Young S."/>
            <person name="Zeng Q."/>
            <person name="Gargeya S."/>
            <person name="Fitzgerald M."/>
            <person name="Haas B."/>
            <person name="Abouelleil A."/>
            <person name="Allen A.W."/>
            <person name="Alvarado L."/>
            <person name="Arachchi H.M."/>
            <person name="Berlin A.M."/>
            <person name="Chapman S.B."/>
            <person name="Gainer-Dewar J."/>
            <person name="Goldberg J."/>
            <person name="Griggs A."/>
            <person name="Gujja S."/>
            <person name="Hansen M."/>
            <person name="Howarth C."/>
            <person name="Imamovic A."/>
            <person name="Ireland A."/>
            <person name="Larimer J."/>
            <person name="McCowan C."/>
            <person name="Murphy C."/>
            <person name="Pearson M."/>
            <person name="Poon T.W."/>
            <person name="Priest M."/>
            <person name="Roberts A."/>
            <person name="Saif S."/>
            <person name="Shea T."/>
            <person name="Sisk P."/>
            <person name="Sykes S."/>
            <person name="Wortman J."/>
            <person name="Nusbaum C."/>
            <person name="Birren B."/>
        </authorList>
    </citation>
    <scope>NUCLEOTIDE SEQUENCE [LARGE SCALE GENOMIC DNA]</scope>
    <source>
        <strain evidence="11">ATCC 38817</strain>
    </source>
</reference>
<organism evidence="11">
    <name type="scientific">Fonticula alba</name>
    <name type="common">Slime mold</name>
    <dbReference type="NCBI Taxonomy" id="691883"/>
    <lineage>
        <taxon>Eukaryota</taxon>
        <taxon>Rotosphaerida</taxon>
        <taxon>Fonticulaceae</taxon>
        <taxon>Fonticula</taxon>
    </lineage>
</organism>
<evidence type="ECO:0000256" key="8">
    <source>
        <dbReference type="ARBA" id="ARBA00023136"/>
    </source>
</evidence>
<feature type="transmembrane region" description="Helical" evidence="10">
    <location>
        <begin position="336"/>
        <end position="354"/>
    </location>
</feature>